<proteinExistence type="predicted"/>
<evidence type="ECO:0000259" key="5">
    <source>
        <dbReference type="PROSITE" id="PS50026"/>
    </source>
</evidence>
<dbReference type="InterPro" id="IPR001791">
    <property type="entry name" value="Laminin_G"/>
</dbReference>
<comment type="caution">
    <text evidence="6">The sequence shown here is derived from an EMBL/GenBank/DDBJ whole genome shotgun (WGS) entry which is preliminary data.</text>
</comment>
<evidence type="ECO:0000256" key="3">
    <source>
        <dbReference type="SAM" id="MobiDB-lite"/>
    </source>
</evidence>
<feature type="compositionally biased region" description="Basic and acidic residues" evidence="3">
    <location>
        <begin position="927"/>
        <end position="949"/>
    </location>
</feature>
<feature type="compositionally biased region" description="Basic and acidic residues" evidence="3">
    <location>
        <begin position="1016"/>
        <end position="1027"/>
    </location>
</feature>
<evidence type="ECO:0000313" key="6">
    <source>
        <dbReference type="EMBL" id="KAK8744508.1"/>
    </source>
</evidence>
<organism evidence="6 7">
    <name type="scientific">Cherax quadricarinatus</name>
    <name type="common">Australian red claw crayfish</name>
    <dbReference type="NCBI Taxonomy" id="27406"/>
    <lineage>
        <taxon>Eukaryota</taxon>
        <taxon>Metazoa</taxon>
        <taxon>Ecdysozoa</taxon>
        <taxon>Arthropoda</taxon>
        <taxon>Crustacea</taxon>
        <taxon>Multicrustacea</taxon>
        <taxon>Malacostraca</taxon>
        <taxon>Eumalacostraca</taxon>
        <taxon>Eucarida</taxon>
        <taxon>Decapoda</taxon>
        <taxon>Pleocyemata</taxon>
        <taxon>Astacidea</taxon>
        <taxon>Parastacoidea</taxon>
        <taxon>Parastacidae</taxon>
        <taxon>Cherax</taxon>
    </lineage>
</organism>
<feature type="compositionally biased region" description="Polar residues" evidence="3">
    <location>
        <begin position="1269"/>
        <end position="1280"/>
    </location>
</feature>
<feature type="compositionally biased region" description="Acidic residues" evidence="3">
    <location>
        <begin position="1451"/>
        <end position="1464"/>
    </location>
</feature>
<dbReference type="InterPro" id="IPR000742">
    <property type="entry name" value="EGF"/>
</dbReference>
<dbReference type="PROSITE" id="PS01186">
    <property type="entry name" value="EGF_2"/>
    <property type="match status" value="1"/>
</dbReference>
<comment type="caution">
    <text evidence="2">Lacks conserved residue(s) required for the propagation of feature annotation.</text>
</comment>
<feature type="region of interest" description="Disordered" evidence="3">
    <location>
        <begin position="1174"/>
        <end position="1591"/>
    </location>
</feature>
<dbReference type="CDD" id="cd00054">
    <property type="entry name" value="EGF_CA"/>
    <property type="match status" value="2"/>
</dbReference>
<feature type="compositionally biased region" description="Polar residues" evidence="3">
    <location>
        <begin position="818"/>
        <end position="831"/>
    </location>
</feature>
<name>A0AAW0XIX9_CHEQU</name>
<evidence type="ECO:0000313" key="7">
    <source>
        <dbReference type="Proteomes" id="UP001445076"/>
    </source>
</evidence>
<dbReference type="SUPFAM" id="SSF57196">
    <property type="entry name" value="EGF/Laminin"/>
    <property type="match status" value="1"/>
</dbReference>
<dbReference type="Proteomes" id="UP001445076">
    <property type="component" value="Unassembled WGS sequence"/>
</dbReference>
<dbReference type="InterPro" id="IPR001881">
    <property type="entry name" value="EGF-like_Ca-bd_dom"/>
</dbReference>
<feature type="compositionally biased region" description="Basic and acidic residues" evidence="3">
    <location>
        <begin position="1053"/>
        <end position="1069"/>
    </location>
</feature>
<feature type="region of interest" description="Disordered" evidence="3">
    <location>
        <begin position="685"/>
        <end position="710"/>
    </location>
</feature>
<dbReference type="PANTHER" id="PTHR15036">
    <property type="entry name" value="PIKACHURIN-LIKE PROTEIN"/>
    <property type="match status" value="1"/>
</dbReference>
<dbReference type="FunFam" id="2.10.25.10:FF:000459">
    <property type="entry name" value="Axotactin, isoform B"/>
    <property type="match status" value="1"/>
</dbReference>
<feature type="compositionally biased region" description="Polar residues" evidence="3">
    <location>
        <begin position="1633"/>
        <end position="1642"/>
    </location>
</feature>
<feature type="domain" description="Laminin G" evidence="4">
    <location>
        <begin position="400"/>
        <end position="601"/>
    </location>
</feature>
<feature type="region of interest" description="Disordered" evidence="3">
    <location>
        <begin position="746"/>
        <end position="1098"/>
    </location>
</feature>
<dbReference type="InterPro" id="IPR013320">
    <property type="entry name" value="ConA-like_dom_sf"/>
</dbReference>
<dbReference type="GO" id="GO:0016020">
    <property type="term" value="C:membrane"/>
    <property type="evidence" value="ECO:0007669"/>
    <property type="project" value="UniProtKB-SubCell"/>
</dbReference>
<keyword evidence="7" id="KW-1185">Reference proteome</keyword>
<feature type="compositionally biased region" description="Acidic residues" evidence="3">
    <location>
        <begin position="1240"/>
        <end position="1250"/>
    </location>
</feature>
<feature type="compositionally biased region" description="Low complexity" evidence="3">
    <location>
        <begin position="845"/>
        <end position="855"/>
    </location>
</feature>
<dbReference type="PROSITE" id="PS50026">
    <property type="entry name" value="EGF_3"/>
    <property type="match status" value="2"/>
</dbReference>
<evidence type="ECO:0000256" key="1">
    <source>
        <dbReference type="ARBA" id="ARBA00023157"/>
    </source>
</evidence>
<dbReference type="SUPFAM" id="SSF49899">
    <property type="entry name" value="Concanavalin A-like lectins/glucanases"/>
    <property type="match status" value="3"/>
</dbReference>
<feature type="compositionally biased region" description="Basic and acidic residues" evidence="3">
    <location>
        <begin position="1348"/>
        <end position="1374"/>
    </location>
</feature>
<feature type="compositionally biased region" description="Basic and acidic residues" evidence="3">
    <location>
        <begin position="1189"/>
        <end position="1213"/>
    </location>
</feature>
<feature type="compositionally biased region" description="Basic and acidic residues" evidence="3">
    <location>
        <begin position="748"/>
        <end position="783"/>
    </location>
</feature>
<feature type="domain" description="EGF-like" evidence="5">
    <location>
        <begin position="359"/>
        <end position="398"/>
    </location>
</feature>
<feature type="compositionally biased region" description="Polar residues" evidence="3">
    <location>
        <begin position="1408"/>
        <end position="1424"/>
    </location>
</feature>
<feature type="compositionally biased region" description="Basic and acidic residues" evidence="3">
    <location>
        <begin position="982"/>
        <end position="1006"/>
    </location>
</feature>
<dbReference type="InterPro" id="IPR050372">
    <property type="entry name" value="Neurexin-related_CASP"/>
</dbReference>
<feature type="domain" description="Laminin G" evidence="4">
    <location>
        <begin position="1"/>
        <end position="99"/>
    </location>
</feature>
<dbReference type="PROSITE" id="PS50025">
    <property type="entry name" value="LAM_G_DOMAIN"/>
    <property type="match status" value="3"/>
</dbReference>
<reference evidence="6 7" key="1">
    <citation type="journal article" date="2024" name="BMC Genomics">
        <title>Genome assembly of redclaw crayfish (Cherax quadricarinatus) provides insights into its immune adaptation and hypoxia tolerance.</title>
        <authorList>
            <person name="Liu Z."/>
            <person name="Zheng J."/>
            <person name="Li H."/>
            <person name="Fang K."/>
            <person name="Wang S."/>
            <person name="He J."/>
            <person name="Zhou D."/>
            <person name="Weng S."/>
            <person name="Chi M."/>
            <person name="Gu Z."/>
            <person name="He J."/>
            <person name="Li F."/>
            <person name="Wang M."/>
        </authorList>
    </citation>
    <scope>NUCLEOTIDE SEQUENCE [LARGE SCALE GENOMIC DNA]</scope>
    <source>
        <strain evidence="6">ZL_2023a</strain>
    </source>
</reference>
<feature type="compositionally biased region" description="Acidic residues" evidence="3">
    <location>
        <begin position="1551"/>
        <end position="1561"/>
    </location>
</feature>
<feature type="compositionally biased region" description="Basic and acidic residues" evidence="3">
    <location>
        <begin position="1562"/>
        <end position="1582"/>
    </location>
</feature>
<keyword evidence="2" id="KW-0245">EGF-like domain</keyword>
<evidence type="ECO:0000259" key="4">
    <source>
        <dbReference type="PROSITE" id="PS50025"/>
    </source>
</evidence>
<feature type="compositionally biased region" description="Basic and acidic residues" evidence="3">
    <location>
        <begin position="1252"/>
        <end position="1262"/>
    </location>
</feature>
<dbReference type="SMART" id="SM00181">
    <property type="entry name" value="EGF"/>
    <property type="match status" value="2"/>
</dbReference>
<feature type="compositionally biased region" description="Basic and acidic residues" evidence="3">
    <location>
        <begin position="1281"/>
        <end position="1294"/>
    </location>
</feature>
<dbReference type="GO" id="GO:0005509">
    <property type="term" value="F:calcium ion binding"/>
    <property type="evidence" value="ECO:0007669"/>
    <property type="project" value="InterPro"/>
</dbReference>
<keyword evidence="1" id="KW-1015">Disulfide bond</keyword>
<evidence type="ECO:0000256" key="2">
    <source>
        <dbReference type="PROSITE-ProRule" id="PRU00076"/>
    </source>
</evidence>
<dbReference type="Gene3D" id="2.10.25.10">
    <property type="entry name" value="Laminin"/>
    <property type="match status" value="2"/>
</dbReference>
<feature type="compositionally biased region" description="Basic and acidic residues" evidence="3">
    <location>
        <begin position="907"/>
        <end position="916"/>
    </location>
</feature>
<feature type="domain" description="Laminin G" evidence="4">
    <location>
        <begin position="143"/>
        <end position="358"/>
    </location>
</feature>
<dbReference type="CDD" id="cd00110">
    <property type="entry name" value="LamG"/>
    <property type="match status" value="2"/>
</dbReference>
<feature type="compositionally biased region" description="Acidic residues" evidence="3">
    <location>
        <begin position="917"/>
        <end position="926"/>
    </location>
</feature>
<feature type="domain" description="EGF-like" evidence="5">
    <location>
        <begin position="100"/>
        <end position="137"/>
    </location>
</feature>
<dbReference type="Gene3D" id="2.60.120.200">
    <property type="match status" value="3"/>
</dbReference>
<dbReference type="Pfam" id="PF02210">
    <property type="entry name" value="Laminin_G_2"/>
    <property type="match status" value="3"/>
</dbReference>
<dbReference type="Pfam" id="PF00008">
    <property type="entry name" value="EGF"/>
    <property type="match status" value="1"/>
</dbReference>
<feature type="region of interest" description="Disordered" evidence="3">
    <location>
        <begin position="1621"/>
        <end position="1642"/>
    </location>
</feature>
<gene>
    <name evidence="6" type="ORF">OTU49_000844</name>
</gene>
<dbReference type="EMBL" id="JARKIK010000022">
    <property type="protein sequence ID" value="KAK8744508.1"/>
    <property type="molecule type" value="Genomic_DNA"/>
</dbReference>
<feature type="compositionally biased region" description="Polar residues" evidence="3">
    <location>
        <begin position="1375"/>
        <end position="1387"/>
    </location>
</feature>
<dbReference type="SMART" id="SM00179">
    <property type="entry name" value="EGF_CA"/>
    <property type="match status" value="1"/>
</dbReference>
<feature type="compositionally biased region" description="Acidic residues" evidence="3">
    <location>
        <begin position="950"/>
        <end position="964"/>
    </location>
</feature>
<dbReference type="GO" id="GO:0048513">
    <property type="term" value="P:animal organ development"/>
    <property type="evidence" value="ECO:0007669"/>
    <property type="project" value="UniProtKB-ARBA"/>
</dbReference>
<feature type="compositionally biased region" description="Basic and acidic residues" evidence="3">
    <location>
        <begin position="1308"/>
        <end position="1329"/>
    </location>
</feature>
<feature type="compositionally biased region" description="Basic and acidic residues" evidence="3">
    <location>
        <begin position="1505"/>
        <end position="1524"/>
    </location>
</feature>
<feature type="non-terminal residue" evidence="6">
    <location>
        <position position="1"/>
    </location>
</feature>
<dbReference type="SMART" id="SM00282">
    <property type="entry name" value="LamG"/>
    <property type="match status" value="2"/>
</dbReference>
<sequence length="1642" mass="182931">RPLNTGSWQQLLVDIYDHQLRLVVNSDEDLIDIEKDVNLGVLDGSMFLGAIPPQFLTEEDKKDGLEGLVGCIRGLALNDELVDLKAFVRASAHGVSSGCTPSCEPNPCKNGALCTENWGSYECVCKNPFAHSGRHCEININEDALTFTTLESKLKYFTNDINKLGENNLLTKSFLINFRTYSKTGLILFAYDSLHNFIQLYLAQENEVVFLFNYGYEIKRVMVTADSGVVFNKGQSVQLSVERTSSSTSMRILTNGVFFNASVDAGVRLFQDNEYQQLPFGSSQPLPEIVRYPHSPTKPMNFFQVYLGSANDIQYDVHSSIPGIEGCIRGLKIGSSFVSLTDFYLNSTYPVDGIKMNCTMACDHHPCLNNGICTEDFHYFNNFQCDCVGTSYTGPTCSAETAYTFSGRQWISQDSATSPIKKDFRFEMAFSASTRHSRPQLVALLRSTDLQTAHDYFLVSIEPNGSLLMETQLSDLGKGMILGTEVDPSAHNFNAFDGYRHFVIAEKSRHGMTIKVDGEERDVLQLRNIVSETNVKTTPTGLYLGGVEAGIDDRLGRYDNFHGCISNVKIRTPEIEVMPLQQYGDNDLHFRTSGVPGYGSCAKFAAAGVLMAHGHDLNVSGVMGEEWAFRAAQRLVYQHQFVPATHPERNTPMDNVVPAVAGAIFLVCTIIVIALVLKAHRKRKERKELRDAEESVPLFNGGSSSDGRDKKEKIFTVSEKEMMPLNSKTEPDDVIQVANATPVANVETKNEAKQKEALEKDVGAAKQEPLDAVKVRKEGKGGDGDGSDGDGGDGDGCSIGGERPLSWDKSYDNLPLTIGNQEEPVTSQPTDSSSESSIECTLDISGSPTSSPTTTKADQLSKEEGSPSSTRVQRGSIAVPYVEDEEESYSAPKMLSYRQLPSEDDISDKTKVKFSENPEDPEENVNDETKPNVHRRPELGDEVQKIVKEETEDDIDVVDDEEGENNNKGKVGEQSNVPFDDNAGKDIKDVEMKDIAEDSEEIKKDEDSDIDVNDYLEEKVKPEDKSKTVPQVTAAQEPTMASEEIMTDSDDNPQEKELSELSPDGKEDFTVASVPSEQGKQKGTESLTRPEDEDDDDDFIELRPEREDIHDAHRMSAKTLEQFEDHNTALCGKSGEEFANWKTETPEDENFKKQRNNEILVDVEYHGHLFHEKEKANNESELISYDNKQGQEPDLMKNEDEKGSNKEYTKEIQQEENCVEGDASSNSSTPVIIISPPDEQLQEDEQEWECIDITKDDKHTTENDVDQVKINQRASESQPTEENKEMDEKDEFKTGARWMDSEDVAEDSETKMNAKENALYKEIPEETGTKESLAGKNNCEDAICNKDGVNRQETEDKSHTINDIKNETIEEKDNSNATNDVNLNTESPGDPFYQRTDPEGMSEEDWSILNQTSMTNKSVSSEAVQPNHPESPVSDDDSEDSNSPTYLNYIGDDDVCLEGPEDADNTMNLFTIRENEEADHEGEEHKAPGLTRSKHSIDLSALQNVEEKNAQTGIEERKEDKVPRLEGYVFNPSEDHNFASGKSSNEKKTEYEEEEEDDKEDEEKGEREKVPGNDSSKEENPKLPKKGRVVKGKKINPIFLSENVRTFSNPISYLGGPSIEYEEGEGATRSRSESLTSVTSID</sequence>
<dbReference type="PANTHER" id="PTHR15036:SF85">
    <property type="entry name" value="SP2353, ISOFORM A"/>
    <property type="match status" value="1"/>
</dbReference>
<accession>A0AAW0XIX9</accession>
<protein>
    <submittedName>
        <fullName evidence="6">Uncharacterized protein</fullName>
    </submittedName>
</protein>